<keyword evidence="1" id="KW-0732">Signal</keyword>
<feature type="chain" id="PRO_5042932983" evidence="1">
    <location>
        <begin position="21"/>
        <end position="148"/>
    </location>
</feature>
<dbReference type="EMBL" id="JAPDMQ010000260">
    <property type="protein sequence ID" value="KAK0528877.1"/>
    <property type="molecule type" value="Genomic_DNA"/>
</dbReference>
<proteinExistence type="predicted"/>
<feature type="signal peptide" evidence="1">
    <location>
        <begin position="1"/>
        <end position="20"/>
    </location>
</feature>
<evidence type="ECO:0000313" key="2">
    <source>
        <dbReference type="EMBL" id="KAK0528877.1"/>
    </source>
</evidence>
<evidence type="ECO:0000256" key="1">
    <source>
        <dbReference type="SAM" id="SignalP"/>
    </source>
</evidence>
<dbReference type="Proteomes" id="UP001176521">
    <property type="component" value="Unassembled WGS sequence"/>
</dbReference>
<reference evidence="2" key="1">
    <citation type="journal article" date="2023" name="PhytoFront">
        <title>Draft Genome Resources of Seven Strains of Tilletia horrida, Causal Agent of Kernel Smut of Rice.</title>
        <authorList>
            <person name="Khanal S."/>
            <person name="Antony Babu S."/>
            <person name="Zhou X.G."/>
        </authorList>
    </citation>
    <scope>NUCLEOTIDE SEQUENCE</scope>
    <source>
        <strain evidence="2">TX3</strain>
    </source>
</reference>
<protein>
    <submittedName>
        <fullName evidence="2">Uncharacterized protein</fullName>
    </submittedName>
</protein>
<gene>
    <name evidence="2" type="ORF">OC842_004415</name>
</gene>
<name>A0AAN6GBR1_9BASI</name>
<organism evidence="2 3">
    <name type="scientific">Tilletia horrida</name>
    <dbReference type="NCBI Taxonomy" id="155126"/>
    <lineage>
        <taxon>Eukaryota</taxon>
        <taxon>Fungi</taxon>
        <taxon>Dikarya</taxon>
        <taxon>Basidiomycota</taxon>
        <taxon>Ustilaginomycotina</taxon>
        <taxon>Exobasidiomycetes</taxon>
        <taxon>Tilletiales</taxon>
        <taxon>Tilletiaceae</taxon>
        <taxon>Tilletia</taxon>
    </lineage>
</organism>
<sequence length="148" mass="15604">MARFAFAALATLALTALTSASPVELDVRQNRNPTCGTAGDATLSDCQALVDNWPNFGNYERTCTYSISSTAYNPACYGNCCVYVTTNQARWDNPDSDFGDVRSAARTILGCADASVGKVNGVIDVEQDGVEGRVCLSDTAGCGDCFSD</sequence>
<comment type="caution">
    <text evidence="2">The sequence shown here is derived from an EMBL/GenBank/DDBJ whole genome shotgun (WGS) entry which is preliminary data.</text>
</comment>
<evidence type="ECO:0000313" key="3">
    <source>
        <dbReference type="Proteomes" id="UP001176521"/>
    </source>
</evidence>
<dbReference type="AlphaFoldDB" id="A0AAN6GBR1"/>
<accession>A0AAN6GBR1</accession>
<keyword evidence="3" id="KW-1185">Reference proteome</keyword>